<protein>
    <submittedName>
        <fullName evidence="1">Uncharacterized protein</fullName>
    </submittedName>
</protein>
<proteinExistence type="predicted"/>
<dbReference type="Proteomes" id="UP000188268">
    <property type="component" value="Unassembled WGS sequence"/>
</dbReference>
<dbReference type="EMBL" id="AWWV01010182">
    <property type="protein sequence ID" value="OMO81337.1"/>
    <property type="molecule type" value="Genomic_DNA"/>
</dbReference>
<evidence type="ECO:0000313" key="1">
    <source>
        <dbReference type="EMBL" id="OMO81337.1"/>
    </source>
</evidence>
<evidence type="ECO:0000313" key="2">
    <source>
        <dbReference type="Proteomes" id="UP000188268"/>
    </source>
</evidence>
<sequence>MAKIYKRLQAAIKSLPLRRKAPKSIAL</sequence>
<keyword evidence="2" id="KW-1185">Reference proteome</keyword>
<reference evidence="1 2" key="1">
    <citation type="submission" date="2013-09" db="EMBL/GenBank/DDBJ databases">
        <title>Corchorus capsularis genome sequencing.</title>
        <authorList>
            <person name="Alam M."/>
            <person name="Haque M.S."/>
            <person name="Islam M.S."/>
            <person name="Emdad E.M."/>
            <person name="Islam M.M."/>
            <person name="Ahmed B."/>
            <person name="Halim A."/>
            <person name="Hossen Q.M.M."/>
            <person name="Hossain M.Z."/>
            <person name="Ahmed R."/>
            <person name="Khan M.M."/>
            <person name="Islam R."/>
            <person name="Rashid M.M."/>
            <person name="Khan S.A."/>
            <person name="Rahman M.S."/>
            <person name="Alam M."/>
        </authorList>
    </citation>
    <scope>NUCLEOTIDE SEQUENCE [LARGE SCALE GENOMIC DNA]</scope>
    <source>
        <strain evidence="2">cv. CVL-1</strain>
        <tissue evidence="1">Whole seedling</tissue>
    </source>
</reference>
<comment type="caution">
    <text evidence="1">The sequence shown here is derived from an EMBL/GenBank/DDBJ whole genome shotgun (WGS) entry which is preliminary data.</text>
</comment>
<accession>A0A1R3IFJ5</accession>
<dbReference type="Gramene" id="OMO81337">
    <property type="protein sequence ID" value="OMO81337"/>
    <property type="gene ID" value="CCACVL1_12476"/>
</dbReference>
<gene>
    <name evidence="1" type="ORF">CCACVL1_12476</name>
</gene>
<dbReference type="AlphaFoldDB" id="A0A1R3IFJ5"/>
<name>A0A1R3IFJ5_COCAP</name>
<organism evidence="1 2">
    <name type="scientific">Corchorus capsularis</name>
    <name type="common">Jute</name>
    <dbReference type="NCBI Taxonomy" id="210143"/>
    <lineage>
        <taxon>Eukaryota</taxon>
        <taxon>Viridiplantae</taxon>
        <taxon>Streptophyta</taxon>
        <taxon>Embryophyta</taxon>
        <taxon>Tracheophyta</taxon>
        <taxon>Spermatophyta</taxon>
        <taxon>Magnoliopsida</taxon>
        <taxon>eudicotyledons</taxon>
        <taxon>Gunneridae</taxon>
        <taxon>Pentapetalae</taxon>
        <taxon>rosids</taxon>
        <taxon>malvids</taxon>
        <taxon>Malvales</taxon>
        <taxon>Malvaceae</taxon>
        <taxon>Grewioideae</taxon>
        <taxon>Apeibeae</taxon>
        <taxon>Corchorus</taxon>
    </lineage>
</organism>